<feature type="transmembrane region" description="Helical" evidence="1">
    <location>
        <begin position="491"/>
        <end position="512"/>
    </location>
</feature>
<keyword evidence="1" id="KW-0472">Membrane</keyword>
<evidence type="ECO:0000256" key="2">
    <source>
        <dbReference type="SAM" id="SignalP"/>
    </source>
</evidence>
<keyword evidence="1" id="KW-1133">Transmembrane helix</keyword>
<dbReference type="InterPro" id="IPR052728">
    <property type="entry name" value="O2_lipid_transport_reg"/>
</dbReference>
<dbReference type="KEGG" id="bdr:105230292"/>
<evidence type="ECO:0000259" key="3">
    <source>
        <dbReference type="Pfam" id="PF01757"/>
    </source>
</evidence>
<feature type="transmembrane region" description="Helical" evidence="1">
    <location>
        <begin position="604"/>
        <end position="626"/>
    </location>
</feature>
<feature type="transmembrane region" description="Helical" evidence="1">
    <location>
        <begin position="638"/>
        <end position="661"/>
    </location>
</feature>
<feature type="transmembrane region" description="Helical" evidence="1">
    <location>
        <begin position="573"/>
        <end position="592"/>
    </location>
</feature>
<keyword evidence="2" id="KW-0732">Signal</keyword>
<feature type="transmembrane region" description="Helical" evidence="1">
    <location>
        <begin position="351"/>
        <end position="372"/>
    </location>
</feature>
<dbReference type="EMBL" id="GAKP01011630">
    <property type="protein sequence ID" value="JAC47322.1"/>
    <property type="molecule type" value="Transcribed_RNA"/>
</dbReference>
<dbReference type="Pfam" id="PF01757">
    <property type="entry name" value="Acyl_transf_3"/>
    <property type="match status" value="1"/>
</dbReference>
<name>A0A034VZ12_BACDO</name>
<keyword evidence="1" id="KW-0812">Transmembrane</keyword>
<feature type="transmembrane region" description="Helical" evidence="1">
    <location>
        <begin position="445"/>
        <end position="465"/>
    </location>
</feature>
<dbReference type="GeneID" id="105230292"/>
<dbReference type="GO" id="GO:0016747">
    <property type="term" value="F:acyltransferase activity, transferring groups other than amino-acyl groups"/>
    <property type="evidence" value="ECO:0007669"/>
    <property type="project" value="InterPro"/>
</dbReference>
<dbReference type="InterPro" id="IPR002656">
    <property type="entry name" value="Acyl_transf_3_dom"/>
</dbReference>
<feature type="transmembrane region" description="Helical" evidence="1">
    <location>
        <begin position="417"/>
        <end position="436"/>
    </location>
</feature>
<dbReference type="PANTHER" id="PTHR11161:SF22">
    <property type="entry name" value="ACYLTRANSFERASE 3 DOMAIN-CONTAINING PROTEIN-RELATED"/>
    <property type="match status" value="1"/>
</dbReference>
<evidence type="ECO:0000256" key="1">
    <source>
        <dbReference type="SAM" id="Phobius"/>
    </source>
</evidence>
<protein>
    <submittedName>
        <fullName evidence="4">Nose resistant to fluoxetine protein 6</fullName>
    </submittedName>
</protein>
<evidence type="ECO:0000313" key="4">
    <source>
        <dbReference type="EMBL" id="JAC47322.1"/>
    </source>
</evidence>
<accession>A0A034VZ12</accession>
<proteinExistence type="predicted"/>
<feature type="transmembrane region" description="Helical" evidence="1">
    <location>
        <begin position="185"/>
        <end position="208"/>
    </location>
</feature>
<feature type="signal peptide" evidence="2">
    <location>
        <begin position="1"/>
        <end position="24"/>
    </location>
</feature>
<feature type="transmembrane region" description="Helical" evidence="1">
    <location>
        <begin position="532"/>
        <end position="553"/>
    </location>
</feature>
<gene>
    <name evidence="4" type="primary">NRF6</name>
</gene>
<dbReference type="RefSeq" id="XP_011209286.2">
    <property type="nucleotide sequence ID" value="XM_011210984.4"/>
</dbReference>
<feature type="chain" id="PRO_5044538698" evidence="2">
    <location>
        <begin position="25"/>
        <end position="671"/>
    </location>
</feature>
<dbReference type="AlphaFoldDB" id="A0A034VZ12"/>
<organism evidence="4">
    <name type="scientific">Bactrocera dorsalis</name>
    <name type="common">Oriental fruit fly</name>
    <name type="synonym">Dacus dorsalis</name>
    <dbReference type="NCBI Taxonomy" id="27457"/>
    <lineage>
        <taxon>Eukaryota</taxon>
        <taxon>Metazoa</taxon>
        <taxon>Ecdysozoa</taxon>
        <taxon>Arthropoda</taxon>
        <taxon>Hexapoda</taxon>
        <taxon>Insecta</taxon>
        <taxon>Pterygota</taxon>
        <taxon>Neoptera</taxon>
        <taxon>Endopterygota</taxon>
        <taxon>Diptera</taxon>
        <taxon>Brachycera</taxon>
        <taxon>Muscomorpha</taxon>
        <taxon>Tephritoidea</taxon>
        <taxon>Tephritidae</taxon>
        <taxon>Bactrocera</taxon>
        <taxon>Bactrocera</taxon>
    </lineage>
</organism>
<reference evidence="4" key="1">
    <citation type="journal article" date="2014" name="BMC Genomics">
        <title>Characterizing the developmental transcriptome of the oriental fruit fly, Bactrocera dorsalis (Diptera: Tephritidae) through comparative genomic analysis with Drosophila melanogaster utilizing modENCODE datasets.</title>
        <authorList>
            <person name="Geib S.M."/>
            <person name="Calla B."/>
            <person name="Hall B."/>
            <person name="Hou S."/>
            <person name="Manoukis N.C."/>
        </authorList>
    </citation>
    <scope>NUCLEOTIDE SEQUENCE</scope>
    <source>
        <strain evidence="4">Punador</strain>
    </source>
</reference>
<feature type="transmembrane region" description="Helical" evidence="1">
    <location>
        <begin position="303"/>
        <end position="330"/>
    </location>
</feature>
<feature type="transmembrane region" description="Helical" evidence="1">
    <location>
        <begin position="264"/>
        <end position="283"/>
    </location>
</feature>
<sequence length="671" mass="78494">MAMFCKTSLWFITLVCCLARSAWGYEMNMTEYFKMPNLYDFDDYDRCLEEYKSQQTYCFVRAEVLPQDDSEAWRAITDISKYHKHHFDHRHLYYGLCLRWCEEDLADVKADVVKELYAGLLTNNSKLNTYVNLFSAEGTNRQRYNTVLNQCINLKLQQTHGLKALSMIEYCETNYKTVEMDTWNLTFYTATLVLIFLVAASSLFDLYCKYTPGDKEISKADHYKSAITGRVKRLCVSFSIVRNWYRLNQEPVGKLGRDLRFLDCFKFFCMFLVVFAHTNWILYEGAISNPQDNERLLHTVAGTLLISGGLITITFFVFSGLLLTINWIELTKIKNDLSNREYVEVFIKFNLFRYLRLTVPYAFVILLSGVYFENPGGPLWRHIVEREQLACRKNWWVNLLYINNYYRNNEKCMLQSWYLASDTFSFMISLLLLILAHKWPHMRNWLFGCVGGFFYVLPGFIAYFGDYDPFFVPSPQTQKDSFIDDREFSDFYAPFHMNFACYFCGVLAAIAYSEISEKQFKLHKSKLFQCLWYALIPIGVLWLLSAHPIYQHYYEEQPRFWNSVYAAIQRNNWGLGLGVFVVGMACKVGGLFRKFSCLPIFRILGRLTYGAFVIHIFVSRVVLGTLRTPLYFGTGVMFYFILSTMVVSYLLSLVLAVLVELPTSALLKLMR</sequence>
<feature type="domain" description="Acyltransferase 3" evidence="3">
    <location>
        <begin position="260"/>
        <end position="652"/>
    </location>
</feature>
<dbReference type="PANTHER" id="PTHR11161">
    <property type="entry name" value="O-ACYLTRANSFERASE"/>
    <property type="match status" value="1"/>
</dbReference>
<dbReference type="OrthoDB" id="10265389at2759"/>